<name>A0A2W2CQQ1_9ACTN</name>
<dbReference type="Proteomes" id="UP000248749">
    <property type="component" value="Unassembled WGS sequence"/>
</dbReference>
<reference evidence="1 2" key="1">
    <citation type="submission" date="2018-01" db="EMBL/GenBank/DDBJ databases">
        <title>Draft genome sequence of Salinispora sp. 13K206.</title>
        <authorList>
            <person name="Sahin N."/>
            <person name="Saygin H."/>
            <person name="Ay H."/>
        </authorList>
    </citation>
    <scope>NUCLEOTIDE SEQUENCE [LARGE SCALE GENOMIC DNA]</scope>
    <source>
        <strain evidence="1 2">13K206</strain>
    </source>
</reference>
<gene>
    <name evidence="1" type="ORF">C1I99_05535</name>
</gene>
<evidence type="ECO:0000313" key="1">
    <source>
        <dbReference type="EMBL" id="PZG01796.1"/>
    </source>
</evidence>
<dbReference type="AlphaFoldDB" id="A0A2W2CQQ1"/>
<comment type="caution">
    <text evidence="1">The sequence shown here is derived from an EMBL/GenBank/DDBJ whole genome shotgun (WGS) entry which is preliminary data.</text>
</comment>
<keyword evidence="2" id="KW-1185">Reference proteome</keyword>
<dbReference type="EMBL" id="POUB01000020">
    <property type="protein sequence ID" value="PZG01796.1"/>
    <property type="molecule type" value="Genomic_DNA"/>
</dbReference>
<organism evidence="1 2">
    <name type="scientific">Micromonospora deserti</name>
    <dbReference type="NCBI Taxonomy" id="2070366"/>
    <lineage>
        <taxon>Bacteria</taxon>
        <taxon>Bacillati</taxon>
        <taxon>Actinomycetota</taxon>
        <taxon>Actinomycetes</taxon>
        <taxon>Micromonosporales</taxon>
        <taxon>Micromonosporaceae</taxon>
        <taxon>Micromonospora</taxon>
    </lineage>
</organism>
<sequence>MRCNGAALLATTATLERAEFAVIPTQISAPTVSTPYVERNDHSLIQSAATRSRNRTRVWVAVIVVATVS</sequence>
<evidence type="ECO:0000313" key="2">
    <source>
        <dbReference type="Proteomes" id="UP000248749"/>
    </source>
</evidence>
<protein>
    <submittedName>
        <fullName evidence="1">Uncharacterized protein</fullName>
    </submittedName>
</protein>
<proteinExistence type="predicted"/>
<accession>A0A2W2CQQ1</accession>